<reference evidence="2 3" key="1">
    <citation type="submission" date="2018-07" db="EMBL/GenBank/DDBJ databases">
        <title>Genomic Encyclopedia of Type Strains, Phase IV (KMG-IV): sequencing the most valuable type-strain genomes for metagenomic binning, comparative biology and taxonomic classification.</title>
        <authorList>
            <person name="Goeker M."/>
        </authorList>
    </citation>
    <scope>NUCLEOTIDE SEQUENCE [LARGE SCALE GENOMIC DNA]</scope>
    <source>
        <strain evidence="2 3">DSM 21634</strain>
    </source>
</reference>
<dbReference type="EMBL" id="QPJK01000001">
    <property type="protein sequence ID" value="RCW75485.1"/>
    <property type="molecule type" value="Genomic_DNA"/>
</dbReference>
<dbReference type="AlphaFoldDB" id="A0A368Y5W7"/>
<proteinExistence type="predicted"/>
<evidence type="ECO:0000313" key="2">
    <source>
        <dbReference type="EMBL" id="RCW75485.1"/>
    </source>
</evidence>
<accession>A0A368Y5W7</accession>
<gene>
    <name evidence="2" type="ORF">DES41_10177</name>
</gene>
<keyword evidence="3" id="KW-1185">Reference proteome</keyword>
<dbReference type="PROSITE" id="PS51352">
    <property type="entry name" value="THIOREDOXIN_2"/>
    <property type="match status" value="1"/>
</dbReference>
<organism evidence="2 3">
    <name type="scientific">Pseudorhodoferax soli</name>
    <dbReference type="NCBI Taxonomy" id="545864"/>
    <lineage>
        <taxon>Bacteria</taxon>
        <taxon>Pseudomonadati</taxon>
        <taxon>Pseudomonadota</taxon>
        <taxon>Betaproteobacteria</taxon>
        <taxon>Burkholderiales</taxon>
        <taxon>Comamonadaceae</taxon>
    </lineage>
</organism>
<dbReference type="SUPFAM" id="SSF52833">
    <property type="entry name" value="Thioredoxin-like"/>
    <property type="match status" value="1"/>
</dbReference>
<sequence>MSAPYSSDEPGRAEVDAMRGPVLLEFGDNFCGFCRAAQPAIARALEDRPDVRHIKIADGRGRPLGRSFSVKLWPTLVFLQDGKEVERLVRPVDHHPVAKALRALADSPA</sequence>
<dbReference type="InterPro" id="IPR013766">
    <property type="entry name" value="Thioredoxin_domain"/>
</dbReference>
<feature type="domain" description="Thioredoxin" evidence="1">
    <location>
        <begin position="1"/>
        <end position="109"/>
    </location>
</feature>
<evidence type="ECO:0000259" key="1">
    <source>
        <dbReference type="PROSITE" id="PS51352"/>
    </source>
</evidence>
<comment type="caution">
    <text evidence="2">The sequence shown here is derived from an EMBL/GenBank/DDBJ whole genome shotgun (WGS) entry which is preliminary data.</text>
</comment>
<dbReference type="Proteomes" id="UP000252884">
    <property type="component" value="Unassembled WGS sequence"/>
</dbReference>
<evidence type="ECO:0000313" key="3">
    <source>
        <dbReference type="Proteomes" id="UP000252884"/>
    </source>
</evidence>
<dbReference type="OrthoDB" id="215495at2"/>
<protein>
    <submittedName>
        <fullName evidence="2">Thioredoxin 1</fullName>
    </submittedName>
</protein>
<dbReference type="Gene3D" id="3.40.30.10">
    <property type="entry name" value="Glutaredoxin"/>
    <property type="match status" value="1"/>
</dbReference>
<name>A0A368Y5W7_9BURK</name>
<dbReference type="RefSeq" id="WP_114464902.1">
    <property type="nucleotide sequence ID" value="NZ_QPJK01000001.1"/>
</dbReference>
<dbReference type="Pfam" id="PF00085">
    <property type="entry name" value="Thioredoxin"/>
    <property type="match status" value="1"/>
</dbReference>
<dbReference type="InterPro" id="IPR036249">
    <property type="entry name" value="Thioredoxin-like_sf"/>
</dbReference>
<dbReference type="CDD" id="cd02947">
    <property type="entry name" value="TRX_family"/>
    <property type="match status" value="1"/>
</dbReference>